<organism evidence="2">
    <name type="scientific">Oryza brachyantha</name>
    <name type="common">malo sina</name>
    <dbReference type="NCBI Taxonomy" id="4533"/>
    <lineage>
        <taxon>Eukaryota</taxon>
        <taxon>Viridiplantae</taxon>
        <taxon>Streptophyta</taxon>
        <taxon>Embryophyta</taxon>
        <taxon>Tracheophyta</taxon>
        <taxon>Spermatophyta</taxon>
        <taxon>Magnoliopsida</taxon>
        <taxon>Liliopsida</taxon>
        <taxon>Poales</taxon>
        <taxon>Poaceae</taxon>
        <taxon>BOP clade</taxon>
        <taxon>Oryzoideae</taxon>
        <taxon>Oryzeae</taxon>
        <taxon>Oryzinae</taxon>
        <taxon>Oryza</taxon>
    </lineage>
</organism>
<evidence type="ECO:0000313" key="3">
    <source>
        <dbReference type="Proteomes" id="UP000006038"/>
    </source>
</evidence>
<reference evidence="2" key="1">
    <citation type="journal article" date="2013" name="Nat. Commun.">
        <title>Whole-genome sequencing of Oryza brachyantha reveals mechanisms underlying Oryza genome evolution.</title>
        <authorList>
            <person name="Chen J."/>
            <person name="Huang Q."/>
            <person name="Gao D."/>
            <person name="Wang J."/>
            <person name="Lang Y."/>
            <person name="Liu T."/>
            <person name="Li B."/>
            <person name="Bai Z."/>
            <person name="Luis Goicoechea J."/>
            <person name="Liang C."/>
            <person name="Chen C."/>
            <person name="Zhang W."/>
            <person name="Sun S."/>
            <person name="Liao Y."/>
            <person name="Zhang X."/>
            <person name="Yang L."/>
            <person name="Song C."/>
            <person name="Wang M."/>
            <person name="Shi J."/>
            <person name="Liu G."/>
            <person name="Liu J."/>
            <person name="Zhou H."/>
            <person name="Zhou W."/>
            <person name="Yu Q."/>
            <person name="An N."/>
            <person name="Chen Y."/>
            <person name="Cai Q."/>
            <person name="Wang B."/>
            <person name="Liu B."/>
            <person name="Min J."/>
            <person name="Huang Y."/>
            <person name="Wu H."/>
            <person name="Li Z."/>
            <person name="Zhang Y."/>
            <person name="Yin Y."/>
            <person name="Song W."/>
            <person name="Jiang J."/>
            <person name="Jackson S.A."/>
            <person name="Wing R.A."/>
            <person name="Wang J."/>
            <person name="Chen M."/>
        </authorList>
    </citation>
    <scope>NUCLEOTIDE SEQUENCE [LARGE SCALE GENOMIC DNA]</scope>
    <source>
        <strain evidence="2">cv. IRGC 101232</strain>
    </source>
</reference>
<reference evidence="2" key="2">
    <citation type="submission" date="2013-04" db="UniProtKB">
        <authorList>
            <consortium name="EnsemblPlants"/>
        </authorList>
    </citation>
    <scope>IDENTIFICATION</scope>
</reference>
<keyword evidence="3" id="KW-1185">Reference proteome</keyword>
<evidence type="ECO:0000256" key="1">
    <source>
        <dbReference type="SAM" id="MobiDB-lite"/>
    </source>
</evidence>
<dbReference type="AlphaFoldDB" id="J3LQ99"/>
<sequence length="62" mass="6371">MCRAVDVSRCGAVTGGRGRVVNAVGCGGVEVAHAVVNILEEEQPQAQHPVSPSHSSRSSDSE</sequence>
<evidence type="ECO:0000313" key="2">
    <source>
        <dbReference type="EnsemblPlants" id="OB03G32250.1"/>
    </source>
</evidence>
<dbReference type="Gramene" id="OB03G32250.1">
    <property type="protein sequence ID" value="OB03G32250.1"/>
    <property type="gene ID" value="OB03G32250"/>
</dbReference>
<dbReference type="HOGENOM" id="CLU_2907693_0_0_1"/>
<dbReference type="EnsemblPlants" id="OB03G32250.1">
    <property type="protein sequence ID" value="OB03G32250.1"/>
    <property type="gene ID" value="OB03G32250"/>
</dbReference>
<proteinExistence type="predicted"/>
<feature type="region of interest" description="Disordered" evidence="1">
    <location>
        <begin position="41"/>
        <end position="62"/>
    </location>
</feature>
<name>J3LQ99_ORYBR</name>
<dbReference type="Proteomes" id="UP000006038">
    <property type="component" value="Chromosome 3"/>
</dbReference>
<protein>
    <submittedName>
        <fullName evidence="2">Uncharacterized protein</fullName>
    </submittedName>
</protein>
<accession>J3LQ99</accession>